<organism evidence="1 2">
    <name type="scientific">Sulfobacillus benefaciens</name>
    <dbReference type="NCBI Taxonomy" id="453960"/>
    <lineage>
        <taxon>Bacteria</taxon>
        <taxon>Bacillati</taxon>
        <taxon>Bacillota</taxon>
        <taxon>Clostridia</taxon>
        <taxon>Eubacteriales</taxon>
        <taxon>Clostridiales Family XVII. Incertae Sedis</taxon>
        <taxon>Sulfobacillus</taxon>
    </lineage>
</organism>
<dbReference type="Proteomes" id="UP000242972">
    <property type="component" value="Unassembled WGS sequence"/>
</dbReference>
<accession>A0A2T2XEY4</accession>
<sequence length="138" mass="13957">MLSGNQLGTASFPSTWNAVPSVNDGGGSGATLTWTSPGGANQLNVQVNTAYGANHNVTNGSDAFDPSLALPQAGCAITAIESNVYPFSCQGFQGFVYTAPTVQGAITVWTAGPNGPELSHILNSVQLSTSDLSPIQGG</sequence>
<evidence type="ECO:0000313" key="2">
    <source>
        <dbReference type="Proteomes" id="UP000242972"/>
    </source>
</evidence>
<gene>
    <name evidence="1" type="ORF">C7B46_11585</name>
</gene>
<evidence type="ECO:0000313" key="1">
    <source>
        <dbReference type="EMBL" id="PSR33037.1"/>
    </source>
</evidence>
<proteinExistence type="predicted"/>
<reference evidence="1 2" key="1">
    <citation type="journal article" date="2014" name="BMC Genomics">
        <title>Comparison of environmental and isolate Sulfobacillus genomes reveals diverse carbon, sulfur, nitrogen, and hydrogen metabolisms.</title>
        <authorList>
            <person name="Justice N.B."/>
            <person name="Norman A."/>
            <person name="Brown C.T."/>
            <person name="Singh A."/>
            <person name="Thomas B.C."/>
            <person name="Banfield J.F."/>
        </authorList>
    </citation>
    <scope>NUCLEOTIDE SEQUENCE [LARGE SCALE GENOMIC DNA]</scope>
    <source>
        <strain evidence="1">AMDSBA4</strain>
    </source>
</reference>
<dbReference type="EMBL" id="PXYW01000028">
    <property type="protein sequence ID" value="PSR33037.1"/>
    <property type="molecule type" value="Genomic_DNA"/>
</dbReference>
<dbReference type="AlphaFoldDB" id="A0A2T2XEY4"/>
<comment type="caution">
    <text evidence="1">The sequence shown here is derived from an EMBL/GenBank/DDBJ whole genome shotgun (WGS) entry which is preliminary data.</text>
</comment>
<protein>
    <submittedName>
        <fullName evidence="1">Uncharacterized protein</fullName>
    </submittedName>
</protein>
<name>A0A2T2XEY4_9FIRM</name>